<evidence type="ECO:0000256" key="6">
    <source>
        <dbReference type="ARBA" id="ARBA00022723"/>
    </source>
</evidence>
<evidence type="ECO:0000256" key="2">
    <source>
        <dbReference type="ARBA" id="ARBA00007342"/>
    </source>
</evidence>
<dbReference type="AlphaFoldDB" id="A0A6P1MI22"/>
<gene>
    <name evidence="11" type="primary">pduL</name>
    <name evidence="11" type="ORF">Ami3637_01510</name>
</gene>
<evidence type="ECO:0000313" key="12">
    <source>
        <dbReference type="Proteomes" id="UP000463883"/>
    </source>
</evidence>
<dbReference type="KEGG" id="amic:Ami3637_01510"/>
<dbReference type="EMBL" id="CP047591">
    <property type="protein sequence ID" value="QHI71246.1"/>
    <property type="molecule type" value="Genomic_DNA"/>
</dbReference>
<dbReference type="Pfam" id="PF06130">
    <property type="entry name" value="PTAC"/>
    <property type="match status" value="1"/>
</dbReference>
<dbReference type="PIRSF" id="PIRSF010130">
    <property type="entry name" value="PduL"/>
    <property type="match status" value="1"/>
</dbReference>
<dbReference type="Proteomes" id="UP000463883">
    <property type="component" value="Chromosome"/>
</dbReference>
<evidence type="ECO:0000256" key="5">
    <source>
        <dbReference type="ARBA" id="ARBA00022679"/>
    </source>
</evidence>
<comment type="cofactor">
    <cofactor evidence="1">
        <name>Zn(2+)</name>
        <dbReference type="ChEBI" id="CHEBI:29105"/>
    </cofactor>
</comment>
<dbReference type="PANTHER" id="PTHR39453:SF1">
    <property type="entry name" value="PHOSPHATE PROPANOYLTRANSFERASE"/>
    <property type="match status" value="1"/>
</dbReference>
<comment type="pathway">
    <text evidence="10">Polyol metabolism; 1,2-propanediol degradation.</text>
</comment>
<dbReference type="GO" id="GO:0016747">
    <property type="term" value="F:acyltransferase activity, transferring groups other than amino-acyl groups"/>
    <property type="evidence" value="ECO:0007669"/>
    <property type="project" value="InterPro"/>
</dbReference>
<reference evidence="11 12" key="1">
    <citation type="submission" date="2020-01" db="EMBL/GenBank/DDBJ databases">
        <title>Genomic analysis of Aminipila sp. CBA3637.</title>
        <authorList>
            <person name="Kim Y.B."/>
            <person name="Roh S.W."/>
        </authorList>
    </citation>
    <scope>NUCLEOTIDE SEQUENCE [LARGE SCALE GENOMIC DNA]</scope>
    <source>
        <strain evidence="11 12">CBA3637</strain>
    </source>
</reference>
<keyword evidence="6" id="KW-0479">Metal-binding</keyword>
<comment type="function">
    <text evidence="10">Involved in 1,2-propanediol (1,2-PD) degradation by catalyzing the conversion of propanoyl-CoA to propanoyl-phosphate.</text>
</comment>
<dbReference type="NCBIfam" id="NF011652">
    <property type="entry name" value="PRK15070.1"/>
    <property type="match status" value="1"/>
</dbReference>
<keyword evidence="12" id="KW-1185">Reference proteome</keyword>
<evidence type="ECO:0000256" key="7">
    <source>
        <dbReference type="ARBA" id="ARBA00022833"/>
    </source>
</evidence>
<evidence type="ECO:0000256" key="10">
    <source>
        <dbReference type="PIRNR" id="PIRNR010130"/>
    </source>
</evidence>
<dbReference type="UniPathway" id="UPA00621"/>
<evidence type="ECO:0000256" key="9">
    <source>
        <dbReference type="ARBA" id="ARBA00047589"/>
    </source>
</evidence>
<dbReference type="InterPro" id="IPR008300">
    <property type="entry name" value="PTAC"/>
</dbReference>
<evidence type="ECO:0000256" key="3">
    <source>
        <dbReference type="ARBA" id="ARBA00012206"/>
    </source>
</evidence>
<name>A0A6P1MI22_9FIRM</name>
<organism evidence="11 12">
    <name type="scientific">Aminipila terrae</name>
    <dbReference type="NCBI Taxonomy" id="2697030"/>
    <lineage>
        <taxon>Bacteria</taxon>
        <taxon>Bacillati</taxon>
        <taxon>Bacillota</taxon>
        <taxon>Clostridia</taxon>
        <taxon>Peptostreptococcales</taxon>
        <taxon>Anaerovoracaceae</taxon>
        <taxon>Aminipila</taxon>
    </lineage>
</organism>
<dbReference type="GO" id="GO:0051144">
    <property type="term" value="P:1,2-propanediol catabolic process"/>
    <property type="evidence" value="ECO:0007669"/>
    <property type="project" value="UniProtKB-UniPathway"/>
</dbReference>
<sequence>MSTLNITNEELVRMVTKLVIEELSAKSIKIPIGISNRHVHLDRKDMDVLFGKYSELTPVKKLKQPGQYASEEVVTLKGPKGQFEKVRVLGPLRNQTQIEISLSDTYVLGVKAPIRKSGDLEGTPGMEIIGPKGRVEKIQGTIVAERHIHMPPRIAGTLGLKNGDRVSVEAGNERMAIFKNVLLRVSEKDALEMHLDMDEANAVHVKNNENVKIVESILENKG</sequence>
<proteinExistence type="inferred from homology"/>
<accession>A0A6P1MI22</accession>
<keyword evidence="5 10" id="KW-0808">Transferase</keyword>
<evidence type="ECO:0000256" key="8">
    <source>
        <dbReference type="ARBA" id="ARBA00023315"/>
    </source>
</evidence>
<keyword evidence="8 10" id="KW-0012">Acyltransferase</keyword>
<evidence type="ECO:0000256" key="4">
    <source>
        <dbReference type="ARBA" id="ARBA00020837"/>
    </source>
</evidence>
<protein>
    <recommendedName>
        <fullName evidence="4 10">Phosphate propanoyltransferase</fullName>
        <ecNumber evidence="3 10">2.3.1.222</ecNumber>
    </recommendedName>
</protein>
<dbReference type="GO" id="GO:0046872">
    <property type="term" value="F:metal ion binding"/>
    <property type="evidence" value="ECO:0007669"/>
    <property type="project" value="UniProtKB-KW"/>
</dbReference>
<dbReference type="RefSeq" id="WP_202931076.1">
    <property type="nucleotide sequence ID" value="NZ_CP047591.1"/>
</dbReference>
<dbReference type="PANTHER" id="PTHR39453">
    <property type="entry name" value="PHOSPHATE PROPANOYLTRANSFERASE"/>
    <property type="match status" value="1"/>
</dbReference>
<comment type="similarity">
    <text evidence="2 10">Belongs to the PduL family.</text>
</comment>
<keyword evidence="7" id="KW-0862">Zinc</keyword>
<evidence type="ECO:0000313" key="11">
    <source>
        <dbReference type="EMBL" id="QHI71246.1"/>
    </source>
</evidence>
<evidence type="ECO:0000256" key="1">
    <source>
        <dbReference type="ARBA" id="ARBA00001947"/>
    </source>
</evidence>
<comment type="catalytic activity">
    <reaction evidence="9 10">
        <text>propanoyl-CoA + phosphate = propanoyl phosphate + CoA</text>
        <dbReference type="Rhea" id="RHEA:28046"/>
        <dbReference type="ChEBI" id="CHEBI:43474"/>
        <dbReference type="ChEBI" id="CHEBI:57287"/>
        <dbReference type="ChEBI" id="CHEBI:57392"/>
        <dbReference type="ChEBI" id="CHEBI:58933"/>
        <dbReference type="EC" id="2.3.1.222"/>
    </reaction>
</comment>
<dbReference type="EC" id="2.3.1.222" evidence="3 10"/>